<sequence length="457" mass="50288">MTQFTRSAPAPPPLHPNGVGLCLGMDASKPSLSRSRPWPGLPVSSSKSLGSLNSVNYMEQLLVNCANAVESNDATLAQQILWVLNNIAPPDGDSNQRLTSAFLRALIARASKTGSCKMLTAVAARADADLALHVHRFSAIDLASFIDLTPWHRFGYTAANATIAEAVEGVPAIHIVDLTTTHCMQMPTLIDLLANRPEGPPLIRLTVPSLTTTAPPPPMLDMSYDELGSRLVNFARSRNVAMEFRVIPSDPSDAFDSLIEQLRVERLVSEDEAVIVNCQMLLHYIPEETVGAIATTMSVNSPTLSVRKMFLEALRGLEPTLVTVVDEDADFTESDLVGRLRSAFNYLWIPYDTVDTFLPRGSEQRRWYEAGVRWKIGNVIAQEGLQRVERVEPKGRWAQRMRAAGFRSAGFTEEVAVEVKSMLDEHAAGWGLKKEEEELVLTWKGHDVVFAAAWVPC</sequence>
<dbReference type="InterPro" id="IPR005202">
    <property type="entry name" value="TF_GRAS"/>
</dbReference>
<dbReference type="OrthoDB" id="767511at2759"/>
<dbReference type="GO" id="GO:0003700">
    <property type="term" value="F:DNA-binding transcription factor activity"/>
    <property type="evidence" value="ECO:0000318"/>
    <property type="project" value="GO_Central"/>
</dbReference>
<keyword evidence="2" id="KW-0804">Transcription</keyword>
<feature type="region of interest" description="SAW" evidence="3">
    <location>
        <begin position="381"/>
        <end position="455"/>
    </location>
</feature>
<keyword evidence="7" id="KW-1185">Reference proteome</keyword>
<proteinExistence type="inferred from homology"/>
<dbReference type="GO" id="GO:0043565">
    <property type="term" value="F:sequence-specific DNA binding"/>
    <property type="evidence" value="ECO:0000318"/>
    <property type="project" value="GO_Central"/>
</dbReference>
<dbReference type="GO" id="GO:0005634">
    <property type="term" value="C:nucleus"/>
    <property type="evidence" value="ECO:0000318"/>
    <property type="project" value="GO_Central"/>
</dbReference>
<name>A0A804JEE2_MUSAM</name>
<evidence type="ECO:0000256" key="4">
    <source>
        <dbReference type="SAM" id="MobiDB-lite"/>
    </source>
</evidence>
<feature type="region of interest" description="Disordered" evidence="4">
    <location>
        <begin position="1"/>
        <end position="20"/>
    </location>
</feature>
<organism evidence="6 7">
    <name type="scientific">Musa acuminata subsp. malaccensis</name>
    <name type="common">Wild banana</name>
    <name type="synonym">Musa malaccensis</name>
    <dbReference type="NCBI Taxonomy" id="214687"/>
    <lineage>
        <taxon>Eukaryota</taxon>
        <taxon>Viridiplantae</taxon>
        <taxon>Streptophyta</taxon>
        <taxon>Embryophyta</taxon>
        <taxon>Tracheophyta</taxon>
        <taxon>Spermatophyta</taxon>
        <taxon>Magnoliopsida</taxon>
        <taxon>Liliopsida</taxon>
        <taxon>Zingiberales</taxon>
        <taxon>Musaceae</taxon>
        <taxon>Musa</taxon>
    </lineage>
</organism>
<gene>
    <name evidence="5" type="ORF">GSMUA_155500.1</name>
</gene>
<keyword evidence="1" id="KW-0805">Transcription regulation</keyword>
<dbReference type="EMBL" id="HG996471">
    <property type="protein sequence ID" value="CAG1845755.1"/>
    <property type="molecule type" value="Genomic_DNA"/>
</dbReference>
<dbReference type="FunCoup" id="A0A804JEE2">
    <property type="interactions" value="1889"/>
</dbReference>
<dbReference type="Pfam" id="PF03514">
    <property type="entry name" value="GRAS"/>
    <property type="match status" value="1"/>
</dbReference>
<dbReference type="PROSITE" id="PS50985">
    <property type="entry name" value="GRAS"/>
    <property type="match status" value="1"/>
</dbReference>
<reference evidence="6" key="2">
    <citation type="submission" date="2021-05" db="UniProtKB">
        <authorList>
            <consortium name="EnsemblPlants"/>
        </authorList>
    </citation>
    <scope>IDENTIFICATION</scope>
    <source>
        <strain evidence="6">subsp. malaccensis</strain>
    </source>
</reference>
<dbReference type="EnsemblPlants" id="Ma06_t09430.1">
    <property type="protein sequence ID" value="Ma06_p09430.1"/>
    <property type="gene ID" value="Ma06_g09430"/>
</dbReference>
<dbReference type="OMA" id="KRRWIER"/>
<evidence type="ECO:0000256" key="2">
    <source>
        <dbReference type="ARBA" id="ARBA00023163"/>
    </source>
</evidence>
<evidence type="ECO:0000256" key="3">
    <source>
        <dbReference type="PROSITE-ProRule" id="PRU01191"/>
    </source>
</evidence>
<dbReference type="GO" id="GO:0006355">
    <property type="term" value="P:regulation of DNA-templated transcription"/>
    <property type="evidence" value="ECO:0000318"/>
    <property type="project" value="GO_Central"/>
</dbReference>
<evidence type="ECO:0000313" key="7">
    <source>
        <dbReference type="Proteomes" id="UP000012960"/>
    </source>
</evidence>
<evidence type="ECO:0000256" key="1">
    <source>
        <dbReference type="ARBA" id="ARBA00023015"/>
    </source>
</evidence>
<dbReference type="Gramene" id="Ma06_t09430.1">
    <property type="protein sequence ID" value="Ma06_p09430.1"/>
    <property type="gene ID" value="Ma06_g09430"/>
</dbReference>
<dbReference type="PANTHER" id="PTHR31636">
    <property type="entry name" value="OSJNBA0084A10.13 PROTEIN-RELATED"/>
    <property type="match status" value="1"/>
</dbReference>
<evidence type="ECO:0000313" key="5">
    <source>
        <dbReference type="EMBL" id="CAG1845755.1"/>
    </source>
</evidence>
<comment type="caution">
    <text evidence="3">Lacks conserved residue(s) required for the propagation of feature annotation.</text>
</comment>
<accession>A0A804JEE2</accession>
<protein>
    <submittedName>
        <fullName evidence="5">(wild Malaysian banana) hypothetical protein</fullName>
    </submittedName>
</protein>
<reference evidence="5" key="1">
    <citation type="submission" date="2021-03" db="EMBL/GenBank/DDBJ databases">
        <authorList>
            <consortium name="Genoscope - CEA"/>
            <person name="William W."/>
        </authorList>
    </citation>
    <scope>NUCLEOTIDE SEQUENCE</scope>
    <source>
        <strain evidence="5">Doubled-haploid Pahang</strain>
    </source>
</reference>
<evidence type="ECO:0000313" key="6">
    <source>
        <dbReference type="EnsemblPlants" id="Ma06_p09430.1"/>
    </source>
</evidence>
<feature type="region of interest" description="Leucine repeat II (LRII)" evidence="3">
    <location>
        <begin position="226"/>
        <end position="258"/>
    </location>
</feature>
<feature type="short sequence motif" description="VHIID" evidence="3">
    <location>
        <begin position="173"/>
        <end position="177"/>
    </location>
</feature>
<dbReference type="AlphaFoldDB" id="A0A804JEE2"/>
<comment type="similarity">
    <text evidence="3">Belongs to the GRAS family.</text>
</comment>
<dbReference type="Proteomes" id="UP000012960">
    <property type="component" value="Unplaced"/>
</dbReference>